<dbReference type="GO" id="GO:0005743">
    <property type="term" value="C:mitochondrial inner membrane"/>
    <property type="evidence" value="ECO:0007669"/>
    <property type="project" value="TreeGrafter"/>
</dbReference>
<dbReference type="InterPro" id="IPR036640">
    <property type="entry name" value="ABC1_TM_sf"/>
</dbReference>
<dbReference type="GO" id="GO:0009636">
    <property type="term" value="P:response to toxic substance"/>
    <property type="evidence" value="ECO:0007669"/>
    <property type="project" value="UniProtKB-ARBA"/>
</dbReference>
<feature type="transmembrane region" description="Helical" evidence="10">
    <location>
        <begin position="878"/>
        <end position="897"/>
    </location>
</feature>
<evidence type="ECO:0000256" key="7">
    <source>
        <dbReference type="ARBA" id="ARBA00022989"/>
    </source>
</evidence>
<feature type="transmembrane region" description="Helical" evidence="10">
    <location>
        <begin position="1014"/>
        <end position="1036"/>
    </location>
</feature>
<evidence type="ECO:0000259" key="11">
    <source>
        <dbReference type="PROSITE" id="PS50893"/>
    </source>
</evidence>
<feature type="region of interest" description="Disordered" evidence="9">
    <location>
        <begin position="654"/>
        <end position="689"/>
    </location>
</feature>
<feature type="compositionally biased region" description="Basic and acidic residues" evidence="9">
    <location>
        <begin position="680"/>
        <end position="689"/>
    </location>
</feature>
<feature type="transmembrane region" description="Helical" evidence="10">
    <location>
        <begin position="792"/>
        <end position="819"/>
    </location>
</feature>
<feature type="compositionally biased region" description="Acidic residues" evidence="9">
    <location>
        <begin position="16"/>
        <end position="25"/>
    </location>
</feature>
<dbReference type="PANTHER" id="PTHR43394">
    <property type="entry name" value="ATP-DEPENDENT PERMEASE MDL1, MITOCHONDRIAL"/>
    <property type="match status" value="1"/>
</dbReference>
<evidence type="ECO:0000256" key="2">
    <source>
        <dbReference type="ARBA" id="ARBA00007577"/>
    </source>
</evidence>
<dbReference type="InterPro" id="IPR003593">
    <property type="entry name" value="AAA+_ATPase"/>
</dbReference>
<feature type="region of interest" description="Disordered" evidence="9">
    <location>
        <begin position="1"/>
        <end position="25"/>
    </location>
</feature>
<dbReference type="Pfam" id="PF00005">
    <property type="entry name" value="ABC_tran"/>
    <property type="match status" value="2"/>
</dbReference>
<dbReference type="CDD" id="cd18577">
    <property type="entry name" value="ABC_6TM_Pgp_ABCB1_D1_like"/>
    <property type="match status" value="1"/>
</dbReference>
<feature type="transmembrane region" description="Helical" evidence="10">
    <location>
        <begin position="298"/>
        <end position="325"/>
    </location>
</feature>
<proteinExistence type="inferred from homology"/>
<dbReference type="Gene3D" id="3.40.50.300">
    <property type="entry name" value="P-loop containing nucleotide triphosphate hydrolases"/>
    <property type="match status" value="2"/>
</dbReference>
<protein>
    <submittedName>
        <fullName evidence="13">Uncharacterized protein</fullName>
    </submittedName>
</protein>
<dbReference type="GO" id="GO:0090374">
    <property type="term" value="P:oligopeptide export from mitochondrion"/>
    <property type="evidence" value="ECO:0007669"/>
    <property type="project" value="TreeGrafter"/>
</dbReference>
<feature type="transmembrane region" description="Helical" evidence="10">
    <location>
        <begin position="119"/>
        <end position="145"/>
    </location>
</feature>
<dbReference type="CDD" id="cd18578">
    <property type="entry name" value="ABC_6TM_Pgp_ABCB1_D2_like"/>
    <property type="match status" value="1"/>
</dbReference>
<evidence type="ECO:0000256" key="10">
    <source>
        <dbReference type="SAM" id="Phobius"/>
    </source>
</evidence>
<organism evidence="13 14">
    <name type="scientific">Pristionchus mayeri</name>
    <dbReference type="NCBI Taxonomy" id="1317129"/>
    <lineage>
        <taxon>Eukaryota</taxon>
        <taxon>Metazoa</taxon>
        <taxon>Ecdysozoa</taxon>
        <taxon>Nematoda</taxon>
        <taxon>Chromadorea</taxon>
        <taxon>Rhabditida</taxon>
        <taxon>Rhabditina</taxon>
        <taxon>Diplogasteromorpha</taxon>
        <taxon>Diplogasteroidea</taxon>
        <taxon>Neodiplogasteridae</taxon>
        <taxon>Pristionchus</taxon>
    </lineage>
</organism>
<dbReference type="EMBL" id="BTRK01000005">
    <property type="protein sequence ID" value="GMR52623.1"/>
    <property type="molecule type" value="Genomic_DNA"/>
</dbReference>
<dbReference type="PROSITE" id="PS00211">
    <property type="entry name" value="ABC_TRANSPORTER_1"/>
    <property type="match status" value="2"/>
</dbReference>
<feature type="transmembrane region" description="Helical" evidence="10">
    <location>
        <begin position="219"/>
        <end position="238"/>
    </location>
</feature>
<dbReference type="InterPro" id="IPR027417">
    <property type="entry name" value="P-loop_NTPase"/>
</dbReference>
<feature type="transmembrane region" description="Helical" evidence="10">
    <location>
        <begin position="903"/>
        <end position="921"/>
    </location>
</feature>
<comment type="subcellular location">
    <subcellularLocation>
        <location evidence="1">Membrane</location>
        <topology evidence="1">Multi-pass membrane protein</topology>
    </subcellularLocation>
</comment>
<dbReference type="PANTHER" id="PTHR43394:SF27">
    <property type="entry name" value="ATP-DEPENDENT TRANSLOCASE ABCB1-LIKE"/>
    <property type="match status" value="1"/>
</dbReference>
<dbReference type="FunFam" id="1.20.1560.10:FF:000146">
    <property type="entry name" value="p-GlycoProtein related"/>
    <property type="match status" value="1"/>
</dbReference>
<name>A0AAN5CX78_9BILA</name>
<evidence type="ECO:0000256" key="9">
    <source>
        <dbReference type="SAM" id="MobiDB-lite"/>
    </source>
</evidence>
<dbReference type="InterPro" id="IPR039421">
    <property type="entry name" value="Type_1_exporter"/>
</dbReference>
<keyword evidence="14" id="KW-1185">Reference proteome</keyword>
<dbReference type="InterPro" id="IPR003439">
    <property type="entry name" value="ABC_transporter-like_ATP-bd"/>
</dbReference>
<dbReference type="PROSITE" id="PS50929">
    <property type="entry name" value="ABC_TM1F"/>
    <property type="match status" value="2"/>
</dbReference>
<comment type="caution">
    <text evidence="13">The sequence shown here is derived from an EMBL/GenBank/DDBJ whole genome shotgun (WGS) entry which is preliminary data.</text>
</comment>
<reference evidence="14" key="1">
    <citation type="submission" date="2022-10" db="EMBL/GenBank/DDBJ databases">
        <title>Genome assembly of Pristionchus species.</title>
        <authorList>
            <person name="Yoshida K."/>
            <person name="Sommer R.J."/>
        </authorList>
    </citation>
    <scope>NUCLEOTIDE SEQUENCE [LARGE SCALE GENOMIC DNA]</scope>
    <source>
        <strain evidence="14">RS5460</strain>
    </source>
</reference>
<feature type="transmembrane region" description="Helical" evidence="10">
    <location>
        <begin position="195"/>
        <end position="213"/>
    </location>
</feature>
<dbReference type="GO" id="GO:0005524">
    <property type="term" value="F:ATP binding"/>
    <property type="evidence" value="ECO:0007669"/>
    <property type="project" value="UniProtKB-KW"/>
</dbReference>
<dbReference type="InterPro" id="IPR017871">
    <property type="entry name" value="ABC_transporter-like_CS"/>
</dbReference>
<evidence type="ECO:0000259" key="12">
    <source>
        <dbReference type="PROSITE" id="PS50929"/>
    </source>
</evidence>
<keyword evidence="3 10" id="KW-0812">Transmembrane</keyword>
<dbReference type="GO" id="GO:0016887">
    <property type="term" value="F:ATP hydrolysis activity"/>
    <property type="evidence" value="ECO:0007669"/>
    <property type="project" value="InterPro"/>
</dbReference>
<evidence type="ECO:0000256" key="8">
    <source>
        <dbReference type="ARBA" id="ARBA00023136"/>
    </source>
</evidence>
<feature type="compositionally biased region" description="Low complexity" evidence="9">
    <location>
        <begin position="668"/>
        <end position="679"/>
    </location>
</feature>
<keyword evidence="6" id="KW-0067">ATP-binding</keyword>
<evidence type="ECO:0000313" key="14">
    <source>
        <dbReference type="Proteomes" id="UP001328107"/>
    </source>
</evidence>
<dbReference type="SUPFAM" id="SSF90123">
    <property type="entry name" value="ABC transporter transmembrane region"/>
    <property type="match status" value="2"/>
</dbReference>
<keyword evidence="4" id="KW-0677">Repeat</keyword>
<feature type="domain" description="ABC transporter" evidence="11">
    <location>
        <begin position="1074"/>
        <end position="1311"/>
    </location>
</feature>
<dbReference type="Gene3D" id="1.20.1560.10">
    <property type="entry name" value="ABC transporter type 1, transmembrane domain"/>
    <property type="match status" value="1"/>
</dbReference>
<feature type="transmembrane region" description="Helical" evidence="10">
    <location>
        <begin position="71"/>
        <end position="99"/>
    </location>
</feature>
<gene>
    <name evidence="13" type="ORF">PMAYCL1PPCAC_22818</name>
</gene>
<keyword evidence="5" id="KW-0547">Nucleotide-binding</keyword>
<feature type="domain" description="ABC transporter" evidence="11">
    <location>
        <begin position="398"/>
        <end position="639"/>
    </location>
</feature>
<dbReference type="FunFam" id="3.40.50.300:FF:001370">
    <property type="entry name" value="p-GlycoProtein related"/>
    <property type="match status" value="1"/>
</dbReference>
<feature type="transmembrane region" description="Helical" evidence="10">
    <location>
        <begin position="983"/>
        <end position="1002"/>
    </location>
</feature>
<evidence type="ECO:0000256" key="4">
    <source>
        <dbReference type="ARBA" id="ARBA00022737"/>
    </source>
</evidence>
<evidence type="ECO:0000256" key="3">
    <source>
        <dbReference type="ARBA" id="ARBA00022692"/>
    </source>
</evidence>
<dbReference type="InterPro" id="IPR011527">
    <property type="entry name" value="ABC1_TM_dom"/>
</dbReference>
<keyword evidence="8 10" id="KW-0472">Membrane</keyword>
<dbReference type="Pfam" id="PF00664">
    <property type="entry name" value="ABC_membrane"/>
    <property type="match status" value="2"/>
</dbReference>
<dbReference type="SMART" id="SM00382">
    <property type="entry name" value="AAA"/>
    <property type="match status" value="2"/>
</dbReference>
<dbReference type="GO" id="GO:0015421">
    <property type="term" value="F:ABC-type oligopeptide transporter activity"/>
    <property type="evidence" value="ECO:0007669"/>
    <property type="project" value="TreeGrafter"/>
</dbReference>
<accession>A0AAN5CX78</accession>
<evidence type="ECO:0000256" key="1">
    <source>
        <dbReference type="ARBA" id="ARBA00004141"/>
    </source>
</evidence>
<evidence type="ECO:0000313" key="13">
    <source>
        <dbReference type="EMBL" id="GMR52623.1"/>
    </source>
</evidence>
<feature type="transmembrane region" description="Helical" evidence="10">
    <location>
        <begin position="337"/>
        <end position="362"/>
    </location>
</feature>
<dbReference type="PROSITE" id="PS50893">
    <property type="entry name" value="ABC_TRANSPORTER_2"/>
    <property type="match status" value="2"/>
</dbReference>
<evidence type="ECO:0000256" key="6">
    <source>
        <dbReference type="ARBA" id="ARBA00022840"/>
    </source>
</evidence>
<evidence type="ECO:0000256" key="5">
    <source>
        <dbReference type="ARBA" id="ARBA00022741"/>
    </source>
</evidence>
<keyword evidence="7 10" id="KW-1133">Transmembrane helix</keyword>
<dbReference type="CDD" id="cd03249">
    <property type="entry name" value="ABC_MTABC3_MDL1_MDL2"/>
    <property type="match status" value="2"/>
</dbReference>
<sequence length="1316" mass="145476">MTISRRGSARSKEVSLDLDDSDDEDVKPVEKSAFDKFLNYLFCRGDLAKQTLKVQPISFTALFRYAEKKEYLLLALGSLCAMASGACQPVLAMVSGGIFNLMLVTDVTTPEFRVQAYKYVYIYLGMGVGITIINFLNFTCFDIVCSRLQARTRVQFIKSILRQNAGWYDKNHAGALITQLNDNMDRIREGVGDKLGLLIRGLSMFVCSLIIAFTIEWRIALFMSLLAPAVCTCMSIMARKLSSSTAKELKDVGNAGAVAEESVLGVRTVQAFNGQKEMVDRYRGSLSKGKKHALRKSFWSGFFGGFFFFILQSYLGCGVLFGGYLLRIGVVVEPGQVFTVVMAMMVSAYFLGLISPQLLVLLNSRVAAAIVYKTIDRAPRIDAYSERGDKPVSATGRIEFKNVHFRYPTRKDTKIIPFKVLNGFTLSIEPGETIAFVGHSGCGKSTAVGLLTRLYEAERGEVLIDGHEVRSLNLQWLRKHIGIVQQEPILFNDTIADNLRLGNPDMTSEDMERVCRMANAHDFVSRLPKGYNTHIGDGGVQLSGGQKQRIAIARTLARNPKVLLLDEATSALDAESESIVQEALDNASVGRTTIMIAHRLSTVRNADKIVVFEKGEILEMGTHEGLLAQGGRYYELVNAQKIDADYADTVVTDTEDELDSTPAERAMGKSSAARSSSTLRAERGADAFRRSVTNNDSHSTFMRRSAAFVVAEQPVSTAESEAFAQEVQTRNDKDEKLVPNLCRVFREGGWQLLLAVVVAAIRGVELPGITMAFGLIFQAFNFMPSDPWRMQHELVICLIIFSCIGFITFSFQFCASLLFGHASERVTLDFRIRSLNAILHQDAAYFDNPRHAPGKLITRLATDAPNVKAVMDARMMSVIYNMTAWVLCVVIALVHAWPVGVLGMAMSLSLGITMVILARRIQHINVTLIKNNEAGRMSIEIVESVRTIQLLTREKRFLDKYSGASKGLLNSDRLRGRTEAANFALSQSFIYYALAACYALGIHLTNVEYLDKDAMYRSVVSMLLACIAIMQSSAFFPELVKARTASALLFNIMDRKPATGDIDDGHKLRLDGRIRFEDVRFAYPQRPHQPILRGLGFTAERGQTVALVGPSGAGKSSVISLLERLYDVAGGSVVFDGMDVRSCSLRSLREQMALVGQEPRLFAGSIRDNVRFGLTREVKDEEILRALETANAASFVMKMHKGLDTEVGERGTQLSGGQKQRIAIARALIRNPTVLLLDEATSALDTESEKMVQEALERAAGGRTCITIAHRLSSIQNADKIVYIEQGKVLEVGTHAQLIAIKGRYYKLVKKQDMTS</sequence>
<comment type="similarity">
    <text evidence="2">Belongs to the ABC transporter superfamily. ABCB family. Multidrug resistance exporter (TC 3.A.1.201) subfamily.</text>
</comment>
<feature type="domain" description="ABC transmembrane type-1" evidence="12">
    <location>
        <begin position="753"/>
        <end position="1041"/>
    </location>
</feature>
<dbReference type="FunFam" id="3.40.50.300:FF:000916">
    <property type="entry name" value="ABC transporter B family member 9"/>
    <property type="match status" value="1"/>
</dbReference>
<dbReference type="SUPFAM" id="SSF52540">
    <property type="entry name" value="P-loop containing nucleoside triphosphate hydrolases"/>
    <property type="match status" value="2"/>
</dbReference>
<feature type="transmembrane region" description="Helical" evidence="10">
    <location>
        <begin position="752"/>
        <end position="780"/>
    </location>
</feature>
<feature type="domain" description="ABC transmembrane type-1" evidence="12">
    <location>
        <begin position="75"/>
        <end position="363"/>
    </location>
</feature>
<dbReference type="Proteomes" id="UP001328107">
    <property type="component" value="Unassembled WGS sequence"/>
</dbReference>